<dbReference type="InterPro" id="IPR050952">
    <property type="entry name" value="TRIM-NHL_E3_ligases"/>
</dbReference>
<dbReference type="InterPro" id="IPR000315">
    <property type="entry name" value="Znf_B-box"/>
</dbReference>
<dbReference type="PANTHER" id="PTHR24104">
    <property type="entry name" value="E3 UBIQUITIN-PROTEIN LIGASE NHLRC1-RELATED"/>
    <property type="match status" value="1"/>
</dbReference>
<reference evidence="14" key="2">
    <citation type="submission" date="2025-08" db="UniProtKB">
        <authorList>
            <consortium name="RefSeq"/>
        </authorList>
    </citation>
    <scope>IDENTIFICATION</scope>
    <source>
        <strain evidence="14">S238N-H82</strain>
        <tissue evidence="14">Testes</tissue>
    </source>
</reference>
<dbReference type="GO" id="GO:0008270">
    <property type="term" value="F:zinc ion binding"/>
    <property type="evidence" value="ECO:0007669"/>
    <property type="project" value="UniProtKB-KW"/>
</dbReference>
<dbReference type="GO" id="GO:0000209">
    <property type="term" value="P:protein polyubiquitination"/>
    <property type="evidence" value="ECO:0000318"/>
    <property type="project" value="GO_Central"/>
</dbReference>
<keyword evidence="10" id="KW-0175">Coiled coil</keyword>
<evidence type="ECO:0000256" key="1">
    <source>
        <dbReference type="ARBA" id="ARBA00000900"/>
    </source>
</evidence>
<dbReference type="GeneID" id="118431399"/>
<comment type="catalytic activity">
    <reaction evidence="1">
        <text>S-ubiquitinyl-[E2 ubiquitin-conjugating enzyme]-L-cysteine + [acceptor protein]-L-lysine = [E2 ubiquitin-conjugating enzyme]-L-cysteine + N(6)-ubiquitinyl-[acceptor protein]-L-lysine.</text>
        <dbReference type="EC" id="2.3.2.27"/>
    </reaction>
</comment>
<dbReference type="KEGG" id="bfo:118431399"/>
<feature type="domain" description="B box-type" evidence="12">
    <location>
        <begin position="103"/>
        <end position="145"/>
    </location>
</feature>
<feature type="domain" description="RING-type" evidence="11">
    <location>
        <begin position="20"/>
        <end position="60"/>
    </location>
</feature>
<dbReference type="Proteomes" id="UP000001554">
    <property type="component" value="Chromosome 15"/>
</dbReference>
<dbReference type="SUPFAM" id="SSF57845">
    <property type="entry name" value="B-box zinc-binding domain"/>
    <property type="match status" value="1"/>
</dbReference>
<name>A0A9J7MCV5_BRAFL</name>
<evidence type="ECO:0000256" key="7">
    <source>
        <dbReference type="ARBA" id="ARBA00022833"/>
    </source>
</evidence>
<evidence type="ECO:0000259" key="12">
    <source>
        <dbReference type="PROSITE" id="PS50119"/>
    </source>
</evidence>
<dbReference type="InterPro" id="IPR001258">
    <property type="entry name" value="NHL_repeat"/>
</dbReference>
<dbReference type="Pfam" id="PF00097">
    <property type="entry name" value="zf-C3HC4"/>
    <property type="match status" value="1"/>
</dbReference>
<keyword evidence="7" id="KW-0862">Zinc</keyword>
<feature type="repeat" description="NHL" evidence="9">
    <location>
        <begin position="324"/>
        <end position="367"/>
    </location>
</feature>
<keyword evidence="6 8" id="KW-0863">Zinc-finger</keyword>
<dbReference type="PROSITE" id="PS50119">
    <property type="entry name" value="ZF_BBOX"/>
    <property type="match status" value="1"/>
</dbReference>
<dbReference type="Gene3D" id="2.120.10.30">
    <property type="entry name" value="TolB, C-terminal domain"/>
    <property type="match status" value="2"/>
</dbReference>
<evidence type="ECO:0000313" key="13">
    <source>
        <dbReference type="Proteomes" id="UP000001554"/>
    </source>
</evidence>
<dbReference type="InterPro" id="IPR018957">
    <property type="entry name" value="Znf_C3HC4_RING-type"/>
</dbReference>
<gene>
    <name evidence="14" type="primary">LOC118431399</name>
</gene>
<dbReference type="PROSITE" id="PS50089">
    <property type="entry name" value="ZF_RING_2"/>
    <property type="match status" value="1"/>
</dbReference>
<dbReference type="CDD" id="cd05819">
    <property type="entry name" value="NHL"/>
    <property type="match status" value="1"/>
</dbReference>
<dbReference type="GO" id="GO:0043161">
    <property type="term" value="P:proteasome-mediated ubiquitin-dependent protein catabolic process"/>
    <property type="evidence" value="ECO:0000318"/>
    <property type="project" value="GO_Central"/>
</dbReference>
<evidence type="ECO:0000256" key="9">
    <source>
        <dbReference type="PROSITE-ProRule" id="PRU00504"/>
    </source>
</evidence>
<dbReference type="EC" id="2.3.2.27" evidence="3"/>
<comment type="similarity">
    <text evidence="2">Belongs to the TRIM/RBCC family.</text>
</comment>
<dbReference type="PROSITE" id="PS51125">
    <property type="entry name" value="NHL"/>
    <property type="match status" value="3"/>
</dbReference>
<dbReference type="OMA" id="DRMEYLP"/>
<evidence type="ECO:0000256" key="8">
    <source>
        <dbReference type="PROSITE-ProRule" id="PRU00024"/>
    </source>
</evidence>
<evidence type="ECO:0000259" key="11">
    <source>
        <dbReference type="PROSITE" id="PS50089"/>
    </source>
</evidence>
<evidence type="ECO:0000256" key="4">
    <source>
        <dbReference type="ARBA" id="ARBA00022723"/>
    </source>
</evidence>
<dbReference type="InterPro" id="IPR017907">
    <property type="entry name" value="Znf_RING_CS"/>
</dbReference>
<sequence length="599" mass="66879">MSQNMAQLPLADLKRHFLTCPICLDTFCSPKILPCVHTFCAPCLIKHANGRTRFPCPECRQETPMPSNGISGLQDNHYVTSLYEWASSADDRMEYLPQPRSDTSLGKCNRHTDVDLSYYCLECETEVCECCIPEQHFSHREKITVVENRGKFDSVLLVSFEATMKKLTNQLSLLEQEEKRECEQRKVAAAREIESAGRKLVEQINLQVYQLIQQLQALHQDSLLGIVEDKETIHNYLMNMQQWKQQAETLLRRPTRLDEVEQVQTKMRSLLDDAAKCEGLGSNRRPAKYTFIREELDYRLVSIGRIVEDCDIGEGNENQQSASMIRFGREGSGEGEFRYPSGVTISDEGTIFVLDADNSRVQIFDSDGKFLRTFTVLCPEINSNNTRLEGIAMALDGNLFLTDQTHKSVVIVNQHGELQDIKRLDMAAHPAGIAFDPRTWNLLVSDVSKHCVIVMNPMGALRHTFGSLGALDRQFNQPLYLTVNARGEIIVSDFFNHSVKVFDSEGVFLFKFGSSGTGDGQLSLPAGVCTDASGNIIVADRGNSRVSLFDAGGHFLKHVATKQDGLRAPVAVAVSKKGALVITDGSNSSVTIVKNFICH</sequence>
<dbReference type="OrthoDB" id="10039644at2759"/>
<dbReference type="InterPro" id="IPR011042">
    <property type="entry name" value="6-blade_b-propeller_TolB-like"/>
</dbReference>
<keyword evidence="13" id="KW-1185">Reference proteome</keyword>
<dbReference type="Pfam" id="PF01436">
    <property type="entry name" value="NHL"/>
    <property type="match status" value="2"/>
</dbReference>
<feature type="repeat" description="NHL" evidence="9">
    <location>
        <begin position="509"/>
        <end position="552"/>
    </location>
</feature>
<dbReference type="SUPFAM" id="SSF101898">
    <property type="entry name" value="NHL repeat"/>
    <property type="match status" value="1"/>
</dbReference>
<dbReference type="RefSeq" id="XP_035698490.1">
    <property type="nucleotide sequence ID" value="XM_035842597.1"/>
</dbReference>
<protein>
    <recommendedName>
        <fullName evidence="3">RING-type E3 ubiquitin transferase</fullName>
        <ecNumber evidence="3">2.3.2.27</ecNumber>
    </recommendedName>
</protein>
<evidence type="ECO:0000256" key="2">
    <source>
        <dbReference type="ARBA" id="ARBA00008518"/>
    </source>
</evidence>
<dbReference type="PANTHER" id="PTHR24104:SF50">
    <property type="entry name" value="SMP-30_GLUCONOLACTONASE_LRE-LIKE REGION DOMAIN-CONTAINING PROTEIN"/>
    <property type="match status" value="1"/>
</dbReference>
<dbReference type="SUPFAM" id="SSF57850">
    <property type="entry name" value="RING/U-box"/>
    <property type="match status" value="1"/>
</dbReference>
<proteinExistence type="inferred from homology"/>
<dbReference type="FunFam" id="2.120.10.30:FF:000192">
    <property type="entry name" value="Uncharacterized protein"/>
    <property type="match status" value="1"/>
</dbReference>
<dbReference type="PROSITE" id="PS00518">
    <property type="entry name" value="ZF_RING_1"/>
    <property type="match status" value="1"/>
</dbReference>
<evidence type="ECO:0000313" key="14">
    <source>
        <dbReference type="RefSeq" id="XP_035698490.1"/>
    </source>
</evidence>
<keyword evidence="4" id="KW-0479">Metal-binding</keyword>
<dbReference type="AlphaFoldDB" id="A0A9J7MCV5"/>
<accession>A0A9J7MCV5</accession>
<reference evidence="13" key="1">
    <citation type="journal article" date="2020" name="Nat. Ecol. Evol.">
        <title>Deeply conserved synteny resolves early events in vertebrate evolution.</title>
        <authorList>
            <person name="Simakov O."/>
            <person name="Marletaz F."/>
            <person name="Yue J.X."/>
            <person name="O'Connell B."/>
            <person name="Jenkins J."/>
            <person name="Brandt A."/>
            <person name="Calef R."/>
            <person name="Tung C.H."/>
            <person name="Huang T.K."/>
            <person name="Schmutz J."/>
            <person name="Satoh N."/>
            <person name="Yu J.K."/>
            <person name="Putnam N.H."/>
            <person name="Green R.E."/>
            <person name="Rokhsar D.S."/>
        </authorList>
    </citation>
    <scope>NUCLEOTIDE SEQUENCE [LARGE SCALE GENOMIC DNA]</scope>
    <source>
        <strain evidence="13">S238N-H82</strain>
    </source>
</reference>
<organism evidence="13 14">
    <name type="scientific">Branchiostoma floridae</name>
    <name type="common">Florida lancelet</name>
    <name type="synonym">Amphioxus</name>
    <dbReference type="NCBI Taxonomy" id="7739"/>
    <lineage>
        <taxon>Eukaryota</taxon>
        <taxon>Metazoa</taxon>
        <taxon>Chordata</taxon>
        <taxon>Cephalochordata</taxon>
        <taxon>Leptocardii</taxon>
        <taxon>Amphioxiformes</taxon>
        <taxon>Branchiostomatidae</taxon>
        <taxon>Branchiostoma</taxon>
    </lineage>
</organism>
<feature type="repeat" description="NHL" evidence="9">
    <location>
        <begin position="462"/>
        <end position="505"/>
    </location>
</feature>
<evidence type="ECO:0000256" key="3">
    <source>
        <dbReference type="ARBA" id="ARBA00012483"/>
    </source>
</evidence>
<evidence type="ECO:0000256" key="10">
    <source>
        <dbReference type="SAM" id="Coils"/>
    </source>
</evidence>
<dbReference type="Gene3D" id="3.30.40.10">
    <property type="entry name" value="Zinc/RING finger domain, C3HC4 (zinc finger)"/>
    <property type="match status" value="1"/>
</dbReference>
<evidence type="ECO:0000256" key="6">
    <source>
        <dbReference type="ARBA" id="ARBA00022771"/>
    </source>
</evidence>
<feature type="coiled-coil region" evidence="10">
    <location>
        <begin position="157"/>
        <end position="193"/>
    </location>
</feature>
<keyword evidence="5" id="KW-0677">Repeat</keyword>
<dbReference type="InterPro" id="IPR001841">
    <property type="entry name" value="Znf_RING"/>
</dbReference>
<dbReference type="GO" id="GO:0061630">
    <property type="term" value="F:ubiquitin protein ligase activity"/>
    <property type="evidence" value="ECO:0000318"/>
    <property type="project" value="GO_Central"/>
</dbReference>
<dbReference type="SMART" id="SM00184">
    <property type="entry name" value="RING"/>
    <property type="match status" value="1"/>
</dbReference>
<dbReference type="InterPro" id="IPR013083">
    <property type="entry name" value="Znf_RING/FYVE/PHD"/>
</dbReference>
<evidence type="ECO:0000256" key="5">
    <source>
        <dbReference type="ARBA" id="ARBA00022737"/>
    </source>
</evidence>